<feature type="region of interest" description="Disordered" evidence="1">
    <location>
        <begin position="48"/>
        <end position="76"/>
    </location>
</feature>
<dbReference type="Proteomes" id="UP001597337">
    <property type="component" value="Unassembled WGS sequence"/>
</dbReference>
<dbReference type="EMBL" id="JBHUHX010000007">
    <property type="protein sequence ID" value="MFD2111042.1"/>
    <property type="molecule type" value="Genomic_DNA"/>
</dbReference>
<protein>
    <submittedName>
        <fullName evidence="2">Uncharacterized protein</fullName>
    </submittedName>
</protein>
<keyword evidence="3" id="KW-1185">Reference proteome</keyword>
<sequence>APENAGPSLAWTGNAVDRRFARLLPARMCADDRVGRGRAGDEIVTVDSPLDSVGDGQSDCHIGRSVFRQRRGLTDR</sequence>
<comment type="caution">
    <text evidence="2">The sequence shown here is derived from an EMBL/GenBank/DDBJ whole genome shotgun (WGS) entry which is preliminary data.</text>
</comment>
<evidence type="ECO:0000256" key="1">
    <source>
        <dbReference type="SAM" id="MobiDB-lite"/>
    </source>
</evidence>
<gene>
    <name evidence="2" type="ORF">ACFSJC_04200</name>
</gene>
<evidence type="ECO:0000313" key="3">
    <source>
        <dbReference type="Proteomes" id="UP001597337"/>
    </source>
</evidence>
<feature type="compositionally biased region" description="Basic residues" evidence="1">
    <location>
        <begin position="67"/>
        <end position="76"/>
    </location>
</feature>
<accession>A0ABW4Y4F2</accession>
<proteinExistence type="predicted"/>
<name>A0ABW4Y4F2_9GAMM</name>
<dbReference type="RefSeq" id="WP_386023664.1">
    <property type="nucleotide sequence ID" value="NZ_JBHUHX010000007.1"/>
</dbReference>
<feature type="non-terminal residue" evidence="2">
    <location>
        <position position="1"/>
    </location>
</feature>
<organism evidence="2 3">
    <name type="scientific">Thiorhodococcus fuscus</name>
    <dbReference type="NCBI Taxonomy" id="527200"/>
    <lineage>
        <taxon>Bacteria</taxon>
        <taxon>Pseudomonadati</taxon>
        <taxon>Pseudomonadota</taxon>
        <taxon>Gammaproteobacteria</taxon>
        <taxon>Chromatiales</taxon>
        <taxon>Chromatiaceae</taxon>
        <taxon>Thiorhodococcus</taxon>
    </lineage>
</organism>
<evidence type="ECO:0000313" key="2">
    <source>
        <dbReference type="EMBL" id="MFD2111042.1"/>
    </source>
</evidence>
<reference evidence="3" key="1">
    <citation type="journal article" date="2019" name="Int. J. Syst. Evol. Microbiol.">
        <title>The Global Catalogue of Microorganisms (GCM) 10K type strain sequencing project: providing services to taxonomists for standard genome sequencing and annotation.</title>
        <authorList>
            <consortium name="The Broad Institute Genomics Platform"/>
            <consortium name="The Broad Institute Genome Sequencing Center for Infectious Disease"/>
            <person name="Wu L."/>
            <person name="Ma J."/>
        </authorList>
    </citation>
    <scope>NUCLEOTIDE SEQUENCE [LARGE SCALE GENOMIC DNA]</scope>
    <source>
        <strain evidence="3">KACC 12597</strain>
    </source>
</reference>